<dbReference type="Pfam" id="PF26478">
    <property type="entry name" value="DUF8151"/>
    <property type="match status" value="1"/>
</dbReference>
<dbReference type="EMBL" id="JAKRVX010000001">
    <property type="protein sequence ID" value="MCL9816024.1"/>
    <property type="molecule type" value="Genomic_DNA"/>
</dbReference>
<keyword evidence="4" id="KW-1185">Reference proteome</keyword>
<evidence type="ECO:0000259" key="2">
    <source>
        <dbReference type="Pfam" id="PF26478"/>
    </source>
</evidence>
<accession>A0AAE3FVB6</accession>
<reference evidence="3" key="1">
    <citation type="journal article" date="2022" name="Syst. Appl. Microbiol.">
        <title>Natronocalculus amylovorans gen. nov., sp. nov., and Natranaeroarchaeum aerophilus sp. nov., dominant culturable amylolytic natronoarchaea from hypersaline soda lakes in southwestern Siberia.</title>
        <authorList>
            <person name="Sorokin D.Y."/>
            <person name="Elcheninov A.G."/>
            <person name="Khizhniak T.V."/>
            <person name="Koenen M."/>
            <person name="Bale N.J."/>
            <person name="Damste J.S.S."/>
            <person name="Kublanov I.V."/>
        </authorList>
    </citation>
    <scope>NUCLEOTIDE SEQUENCE</scope>
    <source>
        <strain evidence="3">AArc-St2</strain>
    </source>
</reference>
<reference evidence="3" key="2">
    <citation type="submission" date="2022-02" db="EMBL/GenBank/DDBJ databases">
        <authorList>
            <person name="Elcheninov A.G."/>
            <person name="Sorokin D.Y."/>
            <person name="Kublanov I.V."/>
        </authorList>
    </citation>
    <scope>NUCLEOTIDE SEQUENCE</scope>
    <source>
        <strain evidence="3">AArc-St2</strain>
    </source>
</reference>
<sequence>MPDQPYNAVVLTEQHTHLVAPVSRKSQYGARPQASMELSAEYVVGLVELVIYLLGAGLLSGVGLYIESIAYGLYLAGDVTVALWVAALGVLTLYMGIYAVGITEALPRVQAVRSEQ</sequence>
<organism evidence="3 4">
    <name type="scientific">Natronocalculus amylovorans</name>
    <dbReference type="NCBI Taxonomy" id="2917812"/>
    <lineage>
        <taxon>Archaea</taxon>
        <taxon>Methanobacteriati</taxon>
        <taxon>Methanobacteriota</taxon>
        <taxon>Stenosarchaea group</taxon>
        <taxon>Halobacteria</taxon>
        <taxon>Halobacteriales</taxon>
        <taxon>Haloferacaceae</taxon>
        <taxon>Natronocalculus</taxon>
    </lineage>
</organism>
<dbReference type="Proteomes" id="UP001203207">
    <property type="component" value="Unassembled WGS sequence"/>
</dbReference>
<keyword evidence="1" id="KW-0812">Transmembrane</keyword>
<name>A0AAE3FVB6_9EURY</name>
<keyword evidence="1" id="KW-1133">Transmembrane helix</keyword>
<feature type="transmembrane region" description="Helical" evidence="1">
    <location>
        <begin position="73"/>
        <end position="97"/>
    </location>
</feature>
<evidence type="ECO:0000313" key="4">
    <source>
        <dbReference type="Proteomes" id="UP001203207"/>
    </source>
</evidence>
<feature type="transmembrane region" description="Helical" evidence="1">
    <location>
        <begin position="42"/>
        <end position="66"/>
    </location>
</feature>
<evidence type="ECO:0000256" key="1">
    <source>
        <dbReference type="SAM" id="Phobius"/>
    </source>
</evidence>
<comment type="caution">
    <text evidence="3">The sequence shown here is derived from an EMBL/GenBank/DDBJ whole genome shotgun (WGS) entry which is preliminary data.</text>
</comment>
<proteinExistence type="predicted"/>
<evidence type="ECO:0000313" key="3">
    <source>
        <dbReference type="EMBL" id="MCL9816024.1"/>
    </source>
</evidence>
<protein>
    <recommendedName>
        <fullName evidence="2">DUF8151 domain-containing protein</fullName>
    </recommendedName>
</protein>
<keyword evidence="1" id="KW-0472">Membrane</keyword>
<dbReference type="AlphaFoldDB" id="A0AAE3FVB6"/>
<feature type="domain" description="DUF8151" evidence="2">
    <location>
        <begin position="37"/>
        <end position="113"/>
    </location>
</feature>
<dbReference type="InterPro" id="IPR058464">
    <property type="entry name" value="DUF8151"/>
</dbReference>
<gene>
    <name evidence="3" type="ORF">AArcSt2_03615</name>
</gene>
<dbReference type="RefSeq" id="WP_174652467.1">
    <property type="nucleotide sequence ID" value="NZ_JAKRVX010000001.1"/>
</dbReference>